<comment type="caution">
    <text evidence="1">The sequence shown here is derived from an EMBL/GenBank/DDBJ whole genome shotgun (WGS) entry which is preliminary data.</text>
</comment>
<dbReference type="EMBL" id="BCSX01000046">
    <property type="protein sequence ID" value="GAS91286.1"/>
    <property type="molecule type" value="Genomic_DNA"/>
</dbReference>
<protein>
    <submittedName>
        <fullName evidence="1">Alanine rich dehydrogenase</fullName>
    </submittedName>
</protein>
<dbReference type="PRINTS" id="PR00469">
    <property type="entry name" value="PNDRDTASEII"/>
</dbReference>
<proteinExistence type="predicted"/>
<reference evidence="2" key="1">
    <citation type="journal article" date="2016" name="Genome Announc.">
        <title>Draft Genome Sequences of Five Rapidly Growing Mycobacterium Species, M. thermoresistibile, M. fortuitum subsp. acetamidolyticum, M. canariasense, M. brisbanense, and M. novocastrense.</title>
        <authorList>
            <person name="Katahira K."/>
            <person name="Ogura Y."/>
            <person name="Gotoh Y."/>
            <person name="Hayashi T."/>
        </authorList>
    </citation>
    <scope>NUCLEOTIDE SEQUENCE [LARGE SCALE GENOMIC DNA]</scope>
    <source>
        <strain evidence="2">JCM15654</strain>
    </source>
</reference>
<evidence type="ECO:0000313" key="1">
    <source>
        <dbReference type="EMBL" id="GAS91286.1"/>
    </source>
</evidence>
<dbReference type="PANTHER" id="PTHR10668">
    <property type="entry name" value="PHYTOENE DEHYDROGENASE"/>
    <property type="match status" value="1"/>
</dbReference>
<dbReference type="Proteomes" id="UP000069620">
    <property type="component" value="Unassembled WGS sequence"/>
</dbReference>
<reference evidence="2" key="2">
    <citation type="submission" date="2016-02" db="EMBL/GenBank/DDBJ databases">
        <title>Draft genome sequence of five rapidly growing Mycobacterium species.</title>
        <authorList>
            <person name="Katahira K."/>
            <person name="Gotou Y."/>
            <person name="Iida K."/>
            <person name="Ogura Y."/>
            <person name="Hayashi T."/>
        </authorList>
    </citation>
    <scope>NUCLEOTIDE SEQUENCE [LARGE SCALE GENOMIC DNA]</scope>
    <source>
        <strain evidence="2">JCM15654</strain>
    </source>
</reference>
<dbReference type="SUPFAM" id="SSF51905">
    <property type="entry name" value="FAD/NAD(P)-binding domain"/>
    <property type="match status" value="1"/>
</dbReference>
<name>A0A100W448_9MYCO</name>
<dbReference type="InterPro" id="IPR036188">
    <property type="entry name" value="FAD/NAD-bd_sf"/>
</dbReference>
<sequence length="475" mass="49859">MDVTVVGSGPNGLAAAVVCARAGLSVRVIEGQPTAGGGTSTAADPEYPGVAHDVCSAVHPLAYASPFFAAFGLADRIELNVPEISYANPLPGRPAALAYRDLDRTCAELTDGASWRWLLGPMVSRSDAATAFVLGDKRSVPPDPVTSARLALRMLTQGGPAWGLLRGEDARALFTGVAAHTISQMPSMTSSGLGMMLAVLAHSVGWPVPTGGSQAIADALIADLLDHGGELVLGQPVTEPPPGVVLYDTPAKALLGIYGDRLPSRYAAALRRLRPNPGVAKVDFVLADEIPWRDGRLARSVTFHLGGTRPQMARAERAVAAGRHADWPMVLAASPHVADPKRIDAQGRRPFWSYVHVPRDSPVDQTETVIEIMERFAPGFRDIVVATRGVPASRMAEHNASLTAGDITGGGNSAWRALAGPTLRLNPWATPVPKAYLCSAAAPPNGGVHGMSGFYAARTALKREFGITTMPKLAP</sequence>
<evidence type="ECO:0000313" key="2">
    <source>
        <dbReference type="Proteomes" id="UP000069620"/>
    </source>
</evidence>
<keyword evidence="2" id="KW-1185">Reference proteome</keyword>
<dbReference type="RefSeq" id="WP_062831210.1">
    <property type="nucleotide sequence ID" value="NZ_BCSX01000046.1"/>
</dbReference>
<dbReference type="AlphaFoldDB" id="A0A100W448"/>
<dbReference type="STRING" id="146020.RMCB_5382"/>
<gene>
    <name evidence="1" type="ORF">RMCB_5382</name>
</gene>
<accession>A0A100W448</accession>
<dbReference type="Pfam" id="PF13450">
    <property type="entry name" value="NAD_binding_8"/>
    <property type="match status" value="1"/>
</dbReference>
<dbReference type="Gene3D" id="3.50.50.60">
    <property type="entry name" value="FAD/NAD(P)-binding domain"/>
    <property type="match status" value="1"/>
</dbReference>
<organism evidence="1 2">
    <name type="scientific">Mycolicibacterium brisbanense</name>
    <dbReference type="NCBI Taxonomy" id="146020"/>
    <lineage>
        <taxon>Bacteria</taxon>
        <taxon>Bacillati</taxon>
        <taxon>Actinomycetota</taxon>
        <taxon>Actinomycetes</taxon>
        <taxon>Mycobacteriales</taxon>
        <taxon>Mycobacteriaceae</taxon>
        <taxon>Mycolicibacterium</taxon>
    </lineage>
</organism>
<dbReference type="OrthoDB" id="833207at2"/>
<dbReference type="PANTHER" id="PTHR10668:SF105">
    <property type="entry name" value="DEHYDROGENASE-RELATED"/>
    <property type="match status" value="1"/>
</dbReference>